<evidence type="ECO:0000313" key="10">
    <source>
        <dbReference type="EMBL" id="SHO61121.1"/>
    </source>
</evidence>
<sequence length="430" mass="44429">MADGLASASADEPVAAGEAPLSPAHTDGDIVAEIAVVGAGPTGMAAALAFAAAGIDTVLIGPPTGADPRTTALLGASADVLREIGVWQHVEAASTPLETMRLIDDTGRLVRAPEVTFHAGELDLDAFGWNVANEALNEGFATAVAAASNLLHRPVTADGFEIDAAGVTVKTARGSVRARLLVAADGARSPAREAAGLDVISWSYPQAAFVTTLSHVRSHGLASTEFHTTTGPFTLVPLAGRRSSLVWVERPERANALAALADGVLSREIERRAHSILGAMQVDGPRGVLPLSTHVARRFAGNRVALIGEAGHRIPPIGAQGLNLGLRDVRSLAALVSEETRCNGDPGKAGVLDAYDRARRTDVAGRAVGVDLLNRSLLSDFLPLQLARSVGLYAAAEFPPLRRLLMRGGLGPGALPAGRPRRPLVASGGF</sequence>
<dbReference type="NCBIfam" id="TIGR01988">
    <property type="entry name" value="Ubi-OHases"/>
    <property type="match status" value="1"/>
</dbReference>
<dbReference type="SUPFAM" id="SSF51905">
    <property type="entry name" value="FAD/NAD(P)-binding domain"/>
    <property type="match status" value="1"/>
</dbReference>
<evidence type="ECO:0000256" key="5">
    <source>
        <dbReference type="ARBA" id="ARBA00022827"/>
    </source>
</evidence>
<dbReference type="EMBL" id="FRXO01000001">
    <property type="protein sequence ID" value="SHO61121.1"/>
    <property type="molecule type" value="Genomic_DNA"/>
</dbReference>
<dbReference type="AlphaFoldDB" id="A0A1M7Z891"/>
<dbReference type="PRINTS" id="PR00420">
    <property type="entry name" value="RNGMNOXGNASE"/>
</dbReference>
<dbReference type="PANTHER" id="PTHR43876:SF7">
    <property type="entry name" value="UBIQUINONE BIOSYNTHESIS MONOOXYGENASE COQ6, MITOCHONDRIAL"/>
    <property type="match status" value="1"/>
</dbReference>
<feature type="domain" description="FAD-binding" evidence="9">
    <location>
        <begin position="33"/>
        <end position="361"/>
    </location>
</feature>
<dbReference type="GO" id="GO:0006744">
    <property type="term" value="P:ubiquinone biosynthetic process"/>
    <property type="evidence" value="ECO:0007669"/>
    <property type="project" value="UniProtKB-UniPathway"/>
</dbReference>
<reference evidence="10 11" key="1">
    <citation type="submission" date="2016-12" db="EMBL/GenBank/DDBJ databases">
        <authorList>
            <person name="Song W.-J."/>
            <person name="Kurnit D.M."/>
        </authorList>
    </citation>
    <scope>NUCLEOTIDE SEQUENCE [LARGE SCALE GENOMIC DNA]</scope>
    <source>
        <strain evidence="10 11">DSM 19599</strain>
    </source>
</reference>
<dbReference type="Pfam" id="PF01494">
    <property type="entry name" value="FAD_binding_3"/>
    <property type="match status" value="1"/>
</dbReference>
<evidence type="ECO:0000256" key="1">
    <source>
        <dbReference type="ARBA" id="ARBA00001974"/>
    </source>
</evidence>
<dbReference type="GO" id="GO:0016705">
    <property type="term" value="F:oxidoreductase activity, acting on paired donors, with incorporation or reduction of molecular oxygen"/>
    <property type="evidence" value="ECO:0007669"/>
    <property type="project" value="InterPro"/>
</dbReference>
<evidence type="ECO:0000256" key="7">
    <source>
        <dbReference type="ARBA" id="ARBA00023033"/>
    </source>
</evidence>
<dbReference type="InterPro" id="IPR010971">
    <property type="entry name" value="UbiH/COQ6"/>
</dbReference>
<comment type="cofactor">
    <cofactor evidence="1">
        <name>FAD</name>
        <dbReference type="ChEBI" id="CHEBI:57692"/>
    </cofactor>
</comment>
<dbReference type="RefSeq" id="WP_084563838.1">
    <property type="nucleotide sequence ID" value="NZ_FRXO01000001.1"/>
</dbReference>
<dbReference type="UniPathway" id="UPA00232"/>
<dbReference type="Gene3D" id="3.50.50.60">
    <property type="entry name" value="FAD/NAD(P)-binding domain"/>
    <property type="match status" value="2"/>
</dbReference>
<evidence type="ECO:0000256" key="8">
    <source>
        <dbReference type="SAM" id="MobiDB-lite"/>
    </source>
</evidence>
<accession>A0A1M7Z891</accession>
<organism evidence="10 11">
    <name type="scientific">Pseudoxanthobacter soli DSM 19599</name>
    <dbReference type="NCBI Taxonomy" id="1123029"/>
    <lineage>
        <taxon>Bacteria</taxon>
        <taxon>Pseudomonadati</taxon>
        <taxon>Pseudomonadota</taxon>
        <taxon>Alphaproteobacteria</taxon>
        <taxon>Hyphomicrobiales</taxon>
        <taxon>Segnochrobactraceae</taxon>
        <taxon>Pseudoxanthobacter</taxon>
    </lineage>
</organism>
<dbReference type="Proteomes" id="UP000186406">
    <property type="component" value="Unassembled WGS sequence"/>
</dbReference>
<dbReference type="PANTHER" id="PTHR43876">
    <property type="entry name" value="UBIQUINONE BIOSYNTHESIS MONOOXYGENASE COQ6, MITOCHONDRIAL"/>
    <property type="match status" value="1"/>
</dbReference>
<comment type="pathway">
    <text evidence="2">Cofactor biosynthesis; ubiquinone biosynthesis.</text>
</comment>
<dbReference type="InterPro" id="IPR051205">
    <property type="entry name" value="UbiH/COQ6_monooxygenase"/>
</dbReference>
<protein>
    <submittedName>
        <fullName evidence="10">2-octaprenyl-6-methoxyphenol hydroxylase</fullName>
    </submittedName>
</protein>
<evidence type="ECO:0000256" key="3">
    <source>
        <dbReference type="ARBA" id="ARBA00005349"/>
    </source>
</evidence>
<dbReference type="InterPro" id="IPR036188">
    <property type="entry name" value="FAD/NAD-bd_sf"/>
</dbReference>
<dbReference type="NCBIfam" id="NF005691">
    <property type="entry name" value="PRK07494.1"/>
    <property type="match status" value="1"/>
</dbReference>
<keyword evidence="5" id="KW-0274">FAD</keyword>
<keyword evidence="7" id="KW-0503">Monooxygenase</keyword>
<evidence type="ECO:0000259" key="9">
    <source>
        <dbReference type="Pfam" id="PF01494"/>
    </source>
</evidence>
<gene>
    <name evidence="10" type="ORF">SAMN02745172_00598</name>
</gene>
<keyword evidence="11" id="KW-1185">Reference proteome</keyword>
<dbReference type="STRING" id="1123029.SAMN02745172_00598"/>
<dbReference type="GO" id="GO:0071949">
    <property type="term" value="F:FAD binding"/>
    <property type="evidence" value="ECO:0007669"/>
    <property type="project" value="InterPro"/>
</dbReference>
<evidence type="ECO:0000313" key="11">
    <source>
        <dbReference type="Proteomes" id="UP000186406"/>
    </source>
</evidence>
<evidence type="ECO:0000256" key="6">
    <source>
        <dbReference type="ARBA" id="ARBA00023002"/>
    </source>
</evidence>
<proteinExistence type="inferred from homology"/>
<evidence type="ECO:0000256" key="4">
    <source>
        <dbReference type="ARBA" id="ARBA00022630"/>
    </source>
</evidence>
<keyword evidence="6" id="KW-0560">Oxidoreductase</keyword>
<dbReference type="OrthoDB" id="9796623at2"/>
<feature type="region of interest" description="Disordered" evidence="8">
    <location>
        <begin position="1"/>
        <end position="22"/>
    </location>
</feature>
<keyword evidence="4" id="KW-0285">Flavoprotein</keyword>
<name>A0A1M7Z891_9HYPH</name>
<comment type="similarity">
    <text evidence="3">Belongs to the UbiH/COQ6 family.</text>
</comment>
<evidence type="ECO:0000256" key="2">
    <source>
        <dbReference type="ARBA" id="ARBA00004749"/>
    </source>
</evidence>
<dbReference type="GO" id="GO:0004497">
    <property type="term" value="F:monooxygenase activity"/>
    <property type="evidence" value="ECO:0007669"/>
    <property type="project" value="UniProtKB-KW"/>
</dbReference>
<dbReference type="InterPro" id="IPR002938">
    <property type="entry name" value="FAD-bd"/>
</dbReference>